<dbReference type="RefSeq" id="WP_243004988.1">
    <property type="nucleotide sequence ID" value="NZ_QJKD01000003.1"/>
</dbReference>
<dbReference type="EMBL" id="QJKD01000003">
    <property type="protein sequence ID" value="PXX54984.1"/>
    <property type="molecule type" value="Genomic_DNA"/>
</dbReference>
<evidence type="ECO:0000256" key="3">
    <source>
        <dbReference type="SAM" id="SignalP"/>
    </source>
</evidence>
<feature type="chain" id="PRO_5039563859" evidence="3">
    <location>
        <begin position="31"/>
        <end position="270"/>
    </location>
</feature>
<accession>A0A2V3Y7V6</accession>
<evidence type="ECO:0000256" key="2">
    <source>
        <dbReference type="PROSITE-ProRule" id="PRU00591"/>
    </source>
</evidence>
<keyword evidence="5" id="KW-1185">Reference proteome</keyword>
<reference evidence="4 5" key="1">
    <citation type="submission" date="2018-05" db="EMBL/GenBank/DDBJ databases">
        <title>Genomic Encyclopedia of Type Strains, Phase IV (KMG-IV): sequencing the most valuable type-strain genomes for metagenomic binning, comparative biology and taxonomic classification.</title>
        <authorList>
            <person name="Goeker M."/>
        </authorList>
    </citation>
    <scope>NUCLEOTIDE SEQUENCE [LARGE SCALE GENOMIC DNA]</scope>
    <source>
        <strain evidence="4 5">DSM 24995</strain>
    </source>
</reference>
<dbReference type="Proteomes" id="UP000248057">
    <property type="component" value="Unassembled WGS sequence"/>
</dbReference>
<dbReference type="AlphaFoldDB" id="A0A2V3Y7V6"/>
<keyword evidence="1" id="KW-0677">Repeat</keyword>
<feature type="repeat" description="Cell wall-binding" evidence="2">
    <location>
        <begin position="60"/>
        <end position="79"/>
    </location>
</feature>
<organism evidence="4 5">
    <name type="scientific">Hungatella effluvii</name>
    <dbReference type="NCBI Taxonomy" id="1096246"/>
    <lineage>
        <taxon>Bacteria</taxon>
        <taxon>Bacillati</taxon>
        <taxon>Bacillota</taxon>
        <taxon>Clostridia</taxon>
        <taxon>Lachnospirales</taxon>
        <taxon>Lachnospiraceae</taxon>
        <taxon>Hungatella</taxon>
    </lineage>
</organism>
<proteinExistence type="predicted"/>
<sequence length="270" mass="29404">MMFAKGFGSMLKIPVLCLALSLLSPAAACGAGPDQMQTEGSWVLGADSRWYYCGADGAFKTGWIEVSGKYYYLYEDGHCAMGEVTPDGYRVDENGAWYEVKKEILGVTFSVPARFVPAGVSGNGWTASKDALASLKGKLEAAFGKERLLAIGNDGVEYRERQTEAGKSKTTYLGLYKDYGTNGYRLDIRVRLEPDSIDEKRAATYDYAVFAALLSSVSSSPDQLAEAIVSSWQDQNTYGVSRTAYVAVGDCEVKFEAGDGYGKYFIRPHS</sequence>
<keyword evidence="3" id="KW-0732">Signal</keyword>
<name>A0A2V3Y7V6_9FIRM</name>
<dbReference type="InterPro" id="IPR018337">
    <property type="entry name" value="Cell_wall/Cho-bd_repeat"/>
</dbReference>
<evidence type="ECO:0000313" key="4">
    <source>
        <dbReference type="EMBL" id="PXX54984.1"/>
    </source>
</evidence>
<dbReference type="PROSITE" id="PS51170">
    <property type="entry name" value="CW"/>
    <property type="match status" value="1"/>
</dbReference>
<dbReference type="Pfam" id="PF19085">
    <property type="entry name" value="Choline_bind_2"/>
    <property type="match status" value="1"/>
</dbReference>
<gene>
    <name evidence="4" type="ORF">DFR60_10334</name>
</gene>
<feature type="signal peptide" evidence="3">
    <location>
        <begin position="1"/>
        <end position="30"/>
    </location>
</feature>
<protein>
    <submittedName>
        <fullName evidence="4">Putative cell wall binding repeat protein</fullName>
    </submittedName>
</protein>
<evidence type="ECO:0000256" key="1">
    <source>
        <dbReference type="ARBA" id="ARBA00022737"/>
    </source>
</evidence>
<dbReference type="GeneID" id="86060550"/>
<evidence type="ECO:0000313" key="5">
    <source>
        <dbReference type="Proteomes" id="UP000248057"/>
    </source>
</evidence>
<dbReference type="Gene3D" id="2.10.270.10">
    <property type="entry name" value="Cholin Binding"/>
    <property type="match status" value="1"/>
</dbReference>
<comment type="caution">
    <text evidence="4">The sequence shown here is derived from an EMBL/GenBank/DDBJ whole genome shotgun (WGS) entry which is preliminary data.</text>
</comment>
<dbReference type="SUPFAM" id="SSF69360">
    <property type="entry name" value="Cell wall binding repeat"/>
    <property type="match status" value="1"/>
</dbReference>